<keyword evidence="3 9" id="KW-0802">TPR repeat</keyword>
<dbReference type="SUPFAM" id="SSF48452">
    <property type="entry name" value="TPR-like"/>
    <property type="match status" value="1"/>
</dbReference>
<dbReference type="PROSITE" id="PS50088">
    <property type="entry name" value="ANK_REPEAT"/>
    <property type="match status" value="5"/>
</dbReference>
<dbReference type="InterPro" id="IPR050889">
    <property type="entry name" value="Dendritic_Spine_Reg/Scaffold"/>
</dbReference>
<evidence type="ECO:0000256" key="9">
    <source>
        <dbReference type="PROSITE-ProRule" id="PRU00339"/>
    </source>
</evidence>
<evidence type="ECO:0000259" key="12">
    <source>
        <dbReference type="Pfam" id="PF25521"/>
    </source>
</evidence>
<dbReference type="AlphaFoldDB" id="A0AAX7TY08"/>
<feature type="domain" description="TANC1/2-like winged helix" evidence="12">
    <location>
        <begin position="463"/>
        <end position="603"/>
    </location>
</feature>
<keyword evidence="4" id="KW-0770">Synapse</keyword>
<protein>
    <submittedName>
        <fullName evidence="13">Tetratricopeptide repeat, ankyrin repeat and coiled-coil containing 1a</fullName>
    </submittedName>
</protein>
<dbReference type="GO" id="GO:0098794">
    <property type="term" value="C:postsynapse"/>
    <property type="evidence" value="ECO:0007669"/>
    <property type="project" value="UniProtKB-SubCell"/>
</dbReference>
<dbReference type="Ensembl" id="ENSACLT00000079905.1">
    <property type="protein sequence ID" value="ENSACLP00000062223.1"/>
    <property type="gene ID" value="ENSACLG00000022217.2"/>
</dbReference>
<dbReference type="Proteomes" id="UP000265100">
    <property type="component" value="Chromosome 1"/>
</dbReference>
<feature type="repeat" description="ANK" evidence="8">
    <location>
        <begin position="893"/>
        <end position="925"/>
    </location>
</feature>
<evidence type="ECO:0000256" key="3">
    <source>
        <dbReference type="ARBA" id="ARBA00022803"/>
    </source>
</evidence>
<evidence type="ECO:0000259" key="11">
    <source>
        <dbReference type="Pfam" id="PF25520"/>
    </source>
</evidence>
<evidence type="ECO:0000256" key="7">
    <source>
        <dbReference type="ARBA" id="ARBA00038259"/>
    </source>
</evidence>
<evidence type="ECO:0000313" key="14">
    <source>
        <dbReference type="Proteomes" id="UP000265100"/>
    </source>
</evidence>
<reference evidence="13" key="2">
    <citation type="submission" date="2025-08" db="UniProtKB">
        <authorList>
            <consortium name="Ensembl"/>
        </authorList>
    </citation>
    <scope>IDENTIFICATION</scope>
</reference>
<evidence type="ECO:0000313" key="13">
    <source>
        <dbReference type="Ensembl" id="ENSACLP00000062223.1"/>
    </source>
</evidence>
<evidence type="ECO:0000256" key="6">
    <source>
        <dbReference type="ARBA" id="ARBA00034110"/>
    </source>
</evidence>
<dbReference type="InterPro" id="IPR027417">
    <property type="entry name" value="P-loop_NTPase"/>
</dbReference>
<evidence type="ECO:0000256" key="5">
    <source>
        <dbReference type="ARBA" id="ARBA00023043"/>
    </source>
</evidence>
<organism evidence="13 14">
    <name type="scientific">Astatotilapia calliptera</name>
    <name type="common">Eastern happy</name>
    <name type="synonym">Chromis callipterus</name>
    <dbReference type="NCBI Taxonomy" id="8154"/>
    <lineage>
        <taxon>Eukaryota</taxon>
        <taxon>Metazoa</taxon>
        <taxon>Chordata</taxon>
        <taxon>Craniata</taxon>
        <taxon>Vertebrata</taxon>
        <taxon>Euteleostomi</taxon>
        <taxon>Actinopterygii</taxon>
        <taxon>Neopterygii</taxon>
        <taxon>Teleostei</taxon>
        <taxon>Neoteleostei</taxon>
        <taxon>Acanthomorphata</taxon>
        <taxon>Ovalentaria</taxon>
        <taxon>Cichlomorphae</taxon>
        <taxon>Cichliformes</taxon>
        <taxon>Cichlidae</taxon>
        <taxon>African cichlids</taxon>
        <taxon>Pseudocrenilabrinae</taxon>
        <taxon>Haplochromini</taxon>
        <taxon>Astatotilapia</taxon>
    </lineage>
</organism>
<dbReference type="Gene3D" id="1.25.40.20">
    <property type="entry name" value="Ankyrin repeat-containing domain"/>
    <property type="match status" value="3"/>
</dbReference>
<comment type="similarity">
    <text evidence="7">Belongs to the TANC family.</text>
</comment>
<dbReference type="InterPro" id="IPR036770">
    <property type="entry name" value="Ankyrin_rpt-contain_sf"/>
</dbReference>
<dbReference type="InterPro" id="IPR011990">
    <property type="entry name" value="TPR-like_helical_dom_sf"/>
</dbReference>
<evidence type="ECO:0000256" key="2">
    <source>
        <dbReference type="ARBA" id="ARBA00022737"/>
    </source>
</evidence>
<dbReference type="PANTHER" id="PTHR24166:SF23">
    <property type="entry name" value="PROTEIN TANC1"/>
    <property type="match status" value="1"/>
</dbReference>
<evidence type="ECO:0000256" key="4">
    <source>
        <dbReference type="ARBA" id="ARBA00023018"/>
    </source>
</evidence>
<feature type="repeat" description="TPR" evidence="9">
    <location>
        <begin position="1051"/>
        <end position="1084"/>
    </location>
</feature>
<feature type="domain" description="TANC1/2-like AAA+ ATPase lid" evidence="11">
    <location>
        <begin position="366"/>
        <end position="459"/>
    </location>
</feature>
<dbReference type="PROSITE" id="PS50297">
    <property type="entry name" value="ANK_REP_REGION"/>
    <property type="match status" value="5"/>
</dbReference>
<dbReference type="PRINTS" id="PR01415">
    <property type="entry name" value="ANKYRIN"/>
</dbReference>
<keyword evidence="5 8" id="KW-0040">ANK repeat</keyword>
<keyword evidence="10" id="KW-0472">Membrane</keyword>
<evidence type="ECO:0000256" key="1">
    <source>
        <dbReference type="ARBA" id="ARBA00022553"/>
    </source>
</evidence>
<reference evidence="13" key="1">
    <citation type="submission" date="2018-05" db="EMBL/GenBank/DDBJ databases">
        <authorList>
            <person name="Datahose"/>
        </authorList>
    </citation>
    <scope>NUCLEOTIDE SEQUENCE</scope>
</reference>
<dbReference type="InterPro" id="IPR002110">
    <property type="entry name" value="Ankyrin_rpt"/>
</dbReference>
<keyword evidence="2" id="KW-0677">Repeat</keyword>
<dbReference type="InterPro" id="IPR019734">
    <property type="entry name" value="TPR_rpt"/>
</dbReference>
<keyword evidence="14" id="KW-1185">Reference proteome</keyword>
<name>A0AAX7TY08_ASTCA</name>
<dbReference type="SUPFAM" id="SSF48403">
    <property type="entry name" value="Ankyrin repeat"/>
    <property type="match status" value="1"/>
</dbReference>
<proteinExistence type="inferred from homology"/>
<dbReference type="Pfam" id="PF12796">
    <property type="entry name" value="Ank_2"/>
    <property type="match status" value="3"/>
</dbReference>
<evidence type="ECO:0000256" key="10">
    <source>
        <dbReference type="SAM" id="Phobius"/>
    </source>
</evidence>
<dbReference type="PROSITE" id="PS50005">
    <property type="entry name" value="TPR"/>
    <property type="match status" value="1"/>
</dbReference>
<feature type="repeat" description="ANK" evidence="8">
    <location>
        <begin position="673"/>
        <end position="705"/>
    </location>
</feature>
<dbReference type="Gene3D" id="1.25.40.10">
    <property type="entry name" value="Tetratricopeptide repeat domain"/>
    <property type="match status" value="1"/>
</dbReference>
<dbReference type="SUPFAM" id="SSF52540">
    <property type="entry name" value="P-loop containing nucleoside triphosphate hydrolases"/>
    <property type="match status" value="1"/>
</dbReference>
<keyword evidence="1" id="KW-0597">Phosphoprotein</keyword>
<reference evidence="13" key="3">
    <citation type="submission" date="2025-09" db="UniProtKB">
        <authorList>
            <consortium name="Ensembl"/>
        </authorList>
    </citation>
    <scope>IDENTIFICATION</scope>
</reference>
<dbReference type="InterPro" id="IPR058056">
    <property type="entry name" value="WH_TANC1/2"/>
</dbReference>
<sequence length="1113" mass="121186">MLAASGSNLLSCSRMKISSFACCRISGSLLLTLIATARLVMVSRHLATIPKPPSPRKASTFPKFLTYLSRLFSLYPGRLVPFKQADIMLKPLLFEVPGITTETPFVGRDWLFTRLEEVLRKTRSCEGRGAVIVGNAGSGKTAVIWRLVTLSCHGMRTSLGGPSIPHSPGSSPKWTYSLPSLNVHRFTPLVPLISLSLSSKDTDCSICHFSPASPSFQVVAYHFCQADNTYTCLVPEFVHSVAALLARAPQLAPYRELLIQEPHLQNTLSLRSCVQDPIAAFRKGVLEPIASLRKERRLPEEDYIILVDSLNEAEFHKPDYGDTIATFITKIIPKFPHWLKLVVTVRTGLVDITTLLPFSGISLDILPDSSDLGADLSDYIHHRVSSSTQIAANVTTPTGSAPDPLLLSKFSSHLSTRSHGSILYLQLTLDLFHKGDLALKGGNYLVVPVSLSEVYLLMCRVSFPDKELFERVLPVLNVALASLHPLADEQMFRALNAGSVKGELEWKDFQQRLDSLKCNYHLCSEWLVWRADGESSDFLCDPRSGHALLAFMFSRQEGKLNRQQTMEMGHHILKAHIFKGLSKKTGVSSSVLQAMWVNCSTDSLSAALASLRNLYTPNIKVSRLLMLGGASVTWCTEVIGHAPILAVHAHLGHVEMVALLLEMGAPADGTTDSGMTPLCLAAAAGHADIVSLLCKKGSKVSHADKSGQCALVHAGLKGHVEIINILLGQDWGEEIPTDPQQHHSGETVTGKTQAAQQAATAAAGVGHTQVVKSLLDLKDEQLAVQMDAHDSLWGETGAFLAAAGRGRLEMCAFLLERGAGLEEANRRGMVPLLSATKHGHTQVAELLLKQGADIDATDKQGRSALILAASEGHASTVELLLSKGASLSSADQEGLTALSWACMKGQKGAVQVLMEAGADLNHPDRQGRTPLDLAALNGDADTVHCLVENGAVLERADNSSRVSERATGCQNPALVASLLKKGSKMGHATWAMASSKPDILLILLQKLMEEGNLLYKKGRMKEAGQRYQYALRKLPREGQGEELKGLKDLRVSLYLNLSRCRRKTNDFGIAEEFATKALELKPRSYEAFYARARAKRSSRYNNIQVYFEPNPFA</sequence>
<dbReference type="Pfam" id="PF25520">
    <property type="entry name" value="AAA_lid_TANC1"/>
    <property type="match status" value="1"/>
</dbReference>
<accession>A0AAX7TY08</accession>
<feature type="repeat" description="ANK" evidence="8">
    <location>
        <begin position="926"/>
        <end position="958"/>
    </location>
</feature>
<evidence type="ECO:0000256" key="8">
    <source>
        <dbReference type="PROSITE-ProRule" id="PRU00023"/>
    </source>
</evidence>
<keyword evidence="10" id="KW-1133">Transmembrane helix</keyword>
<comment type="subcellular location">
    <subcellularLocation>
        <location evidence="6">Postsynapse</location>
    </subcellularLocation>
</comment>
<dbReference type="SMART" id="SM00248">
    <property type="entry name" value="ANK"/>
    <property type="match status" value="7"/>
</dbReference>
<dbReference type="PANTHER" id="PTHR24166">
    <property type="entry name" value="ROLLING PEBBLES, ISOFORM B"/>
    <property type="match status" value="1"/>
</dbReference>
<feature type="repeat" description="ANK" evidence="8">
    <location>
        <begin position="827"/>
        <end position="859"/>
    </location>
</feature>
<dbReference type="GeneTree" id="ENSGT00940000155655"/>
<dbReference type="InterPro" id="IPR058018">
    <property type="entry name" value="AAA_lid_TANC1/2"/>
</dbReference>
<keyword evidence="10" id="KW-0812">Transmembrane</keyword>
<feature type="transmembrane region" description="Helical" evidence="10">
    <location>
        <begin position="21"/>
        <end position="41"/>
    </location>
</feature>
<dbReference type="Pfam" id="PF25521">
    <property type="entry name" value="WHD_TANC1"/>
    <property type="match status" value="1"/>
</dbReference>
<feature type="repeat" description="ANK" evidence="8">
    <location>
        <begin position="860"/>
        <end position="892"/>
    </location>
</feature>